<evidence type="ECO:0000259" key="1">
    <source>
        <dbReference type="Pfam" id="PF24869"/>
    </source>
</evidence>
<dbReference type="Pfam" id="PF24869">
    <property type="entry name" value="DUF7734"/>
    <property type="match status" value="1"/>
</dbReference>
<dbReference type="OMA" id="SENRCSR"/>
<evidence type="ECO:0000313" key="2">
    <source>
        <dbReference type="EMBL" id="GAQ86150.1"/>
    </source>
</evidence>
<dbReference type="Proteomes" id="UP000054558">
    <property type="component" value="Unassembled WGS sequence"/>
</dbReference>
<name>A0A1Y1I5C4_KLENI</name>
<feature type="domain" description="DUF7734" evidence="1">
    <location>
        <begin position="72"/>
        <end position="160"/>
    </location>
</feature>
<proteinExistence type="predicted"/>
<evidence type="ECO:0000313" key="3">
    <source>
        <dbReference type="Proteomes" id="UP000054558"/>
    </source>
</evidence>
<dbReference type="PANTHER" id="PTHR36729:SF2">
    <property type="entry name" value="EXPRESSED PROTEIN"/>
    <property type="match status" value="1"/>
</dbReference>
<dbReference type="EMBL" id="DF237222">
    <property type="protein sequence ID" value="GAQ86150.1"/>
    <property type="molecule type" value="Genomic_DNA"/>
</dbReference>
<dbReference type="AlphaFoldDB" id="A0A1Y1I5C4"/>
<organism evidence="2 3">
    <name type="scientific">Klebsormidium nitens</name>
    <name type="common">Green alga</name>
    <name type="synonym">Ulothrix nitens</name>
    <dbReference type="NCBI Taxonomy" id="105231"/>
    <lineage>
        <taxon>Eukaryota</taxon>
        <taxon>Viridiplantae</taxon>
        <taxon>Streptophyta</taxon>
        <taxon>Klebsormidiophyceae</taxon>
        <taxon>Klebsormidiales</taxon>
        <taxon>Klebsormidiaceae</taxon>
        <taxon>Klebsormidium</taxon>
    </lineage>
</organism>
<reference evidence="2 3" key="1">
    <citation type="journal article" date="2014" name="Nat. Commun.">
        <title>Klebsormidium flaccidum genome reveals primary factors for plant terrestrial adaptation.</title>
        <authorList>
            <person name="Hori K."/>
            <person name="Maruyama F."/>
            <person name="Fujisawa T."/>
            <person name="Togashi T."/>
            <person name="Yamamoto N."/>
            <person name="Seo M."/>
            <person name="Sato S."/>
            <person name="Yamada T."/>
            <person name="Mori H."/>
            <person name="Tajima N."/>
            <person name="Moriyama T."/>
            <person name="Ikeuchi M."/>
            <person name="Watanabe M."/>
            <person name="Wada H."/>
            <person name="Kobayashi K."/>
            <person name="Saito M."/>
            <person name="Masuda T."/>
            <person name="Sasaki-Sekimoto Y."/>
            <person name="Mashiguchi K."/>
            <person name="Awai K."/>
            <person name="Shimojima M."/>
            <person name="Masuda S."/>
            <person name="Iwai M."/>
            <person name="Nobusawa T."/>
            <person name="Narise T."/>
            <person name="Kondo S."/>
            <person name="Saito H."/>
            <person name="Sato R."/>
            <person name="Murakawa M."/>
            <person name="Ihara Y."/>
            <person name="Oshima-Yamada Y."/>
            <person name="Ohtaka K."/>
            <person name="Satoh M."/>
            <person name="Sonobe K."/>
            <person name="Ishii M."/>
            <person name="Ohtani R."/>
            <person name="Kanamori-Sato M."/>
            <person name="Honoki R."/>
            <person name="Miyazaki D."/>
            <person name="Mochizuki H."/>
            <person name="Umetsu J."/>
            <person name="Higashi K."/>
            <person name="Shibata D."/>
            <person name="Kamiya Y."/>
            <person name="Sato N."/>
            <person name="Nakamura Y."/>
            <person name="Tabata S."/>
            <person name="Ida S."/>
            <person name="Kurokawa K."/>
            <person name="Ohta H."/>
        </authorList>
    </citation>
    <scope>NUCLEOTIDE SEQUENCE [LARGE SCALE GENOMIC DNA]</scope>
    <source>
        <strain evidence="2 3">NIES-2285</strain>
    </source>
</reference>
<dbReference type="InterPro" id="IPR056636">
    <property type="entry name" value="DUF7734"/>
</dbReference>
<dbReference type="OrthoDB" id="2018366at2759"/>
<keyword evidence="3" id="KW-1185">Reference proteome</keyword>
<sequence>MASSSAARCAAVSNCGVRPKHGTNQRRRVDVSIVHTKALGRGRQLREVRSRIRCAASNHGEGAESSPDEFDIKRLESYTELVPGEVLSVRAEVDGEDDEVIIFKGFSSSLMRPTATDPGEPVLPKSAKVSGIDRIKAPYKPANIVYMEQDVSWQDFQERLDKAGL</sequence>
<protein>
    <recommendedName>
        <fullName evidence="1">DUF7734 domain-containing protein</fullName>
    </recommendedName>
</protein>
<accession>A0A1Y1I5C4</accession>
<gene>
    <name evidence="2" type="ORF">KFL_002730080</name>
</gene>
<dbReference type="STRING" id="105231.A0A1Y1I5C4"/>
<dbReference type="PANTHER" id="PTHR36729">
    <property type="entry name" value="EXPRESSED PROTEIN"/>
    <property type="match status" value="1"/>
</dbReference>